<name>A0A3B3Q3A1_9TELE</name>
<keyword evidence="1" id="KW-0647">Proteasome</keyword>
<gene>
    <name evidence="3" type="primary">ADRM1</name>
</gene>
<evidence type="ECO:0000256" key="2">
    <source>
        <dbReference type="SAM" id="MobiDB-lite"/>
    </source>
</evidence>
<dbReference type="AlphaFoldDB" id="A0A3B3Q3A1"/>
<protein>
    <submittedName>
        <fullName evidence="3">Adhesion regulating molecule 1</fullName>
    </submittedName>
</protein>
<dbReference type="GO" id="GO:0005737">
    <property type="term" value="C:cytoplasm"/>
    <property type="evidence" value="ECO:0007669"/>
    <property type="project" value="InterPro"/>
</dbReference>
<evidence type="ECO:0000313" key="4">
    <source>
        <dbReference type="Proteomes" id="UP000261540"/>
    </source>
</evidence>
<reference evidence="3" key="2">
    <citation type="submission" date="2025-09" db="UniProtKB">
        <authorList>
            <consortium name="Ensembl"/>
        </authorList>
    </citation>
    <scope>IDENTIFICATION</scope>
</reference>
<dbReference type="InterPro" id="IPR038633">
    <property type="entry name" value="Rpn13/ADRM1_Pru_sf"/>
</dbReference>
<dbReference type="Ensembl" id="ENSPKIT00000023963.1">
    <property type="protein sequence ID" value="ENSPKIP00000000080.1"/>
    <property type="gene ID" value="ENSPKIG00000018885.1"/>
</dbReference>
<reference evidence="3" key="1">
    <citation type="submission" date="2025-08" db="UniProtKB">
        <authorList>
            <consortium name="Ensembl"/>
        </authorList>
    </citation>
    <scope>IDENTIFICATION</scope>
</reference>
<dbReference type="GeneTree" id="ENSGT00390000013839"/>
<dbReference type="Proteomes" id="UP000261540">
    <property type="component" value="Unplaced"/>
</dbReference>
<feature type="region of interest" description="Disordered" evidence="2">
    <location>
        <begin position="1"/>
        <end position="53"/>
    </location>
</feature>
<dbReference type="Gene3D" id="2.30.29.70">
    <property type="entry name" value="Proteasomal ubiquitin receptor Rpn13/ADRM1"/>
    <property type="match status" value="1"/>
</dbReference>
<evidence type="ECO:0000256" key="1">
    <source>
        <dbReference type="ARBA" id="ARBA00022942"/>
    </source>
</evidence>
<dbReference type="GO" id="GO:0005634">
    <property type="term" value="C:nucleus"/>
    <property type="evidence" value="ECO:0007669"/>
    <property type="project" value="InterPro"/>
</dbReference>
<dbReference type="GO" id="GO:0070628">
    <property type="term" value="F:proteasome binding"/>
    <property type="evidence" value="ECO:0007669"/>
    <property type="project" value="TreeGrafter"/>
</dbReference>
<dbReference type="GO" id="GO:0061133">
    <property type="term" value="F:endopeptidase activator activity"/>
    <property type="evidence" value="ECO:0007669"/>
    <property type="project" value="TreeGrafter"/>
</dbReference>
<dbReference type="STRING" id="1676925.ENSPKIP00000000080"/>
<sequence>MSSGVPSPGLVSGSPGSSSKNLVEFPAGKMTLKENTVTPDKRKDLKSQTSGDVEDVNCEFQRVTQCTTGGCVYVLRFKAGSRRLQEPKTNREEEDCRKVNECLNNPPVPRCLGGGSGPKLSALGGENGMQSLLGNMSHNQLMQLFLHSP</sequence>
<dbReference type="GO" id="GO:0008541">
    <property type="term" value="C:proteasome regulatory particle, lid subcomplex"/>
    <property type="evidence" value="ECO:0007669"/>
    <property type="project" value="TreeGrafter"/>
</dbReference>
<dbReference type="PANTHER" id="PTHR12225">
    <property type="entry name" value="ADHESION REGULATING MOLECULE 1 110 KDA CELL MEMBRANE GLYCOPROTEIN"/>
    <property type="match status" value="1"/>
</dbReference>
<dbReference type="PANTHER" id="PTHR12225:SF0">
    <property type="entry name" value="PROTEASOMAL UBIQUITIN RECEPTOR ADRM1"/>
    <property type="match status" value="1"/>
</dbReference>
<evidence type="ECO:0000313" key="3">
    <source>
        <dbReference type="Ensembl" id="ENSPKIP00000000080.1"/>
    </source>
</evidence>
<keyword evidence="4" id="KW-1185">Reference proteome</keyword>
<accession>A0A3B3Q3A1</accession>
<organism evidence="3 4">
    <name type="scientific">Paramormyrops kingsleyae</name>
    <dbReference type="NCBI Taxonomy" id="1676925"/>
    <lineage>
        <taxon>Eukaryota</taxon>
        <taxon>Metazoa</taxon>
        <taxon>Chordata</taxon>
        <taxon>Craniata</taxon>
        <taxon>Vertebrata</taxon>
        <taxon>Euteleostomi</taxon>
        <taxon>Actinopterygii</taxon>
        <taxon>Neopterygii</taxon>
        <taxon>Teleostei</taxon>
        <taxon>Osteoglossocephala</taxon>
        <taxon>Osteoglossomorpha</taxon>
        <taxon>Osteoglossiformes</taxon>
        <taxon>Mormyridae</taxon>
        <taxon>Paramormyrops</taxon>
    </lineage>
</organism>
<dbReference type="InterPro" id="IPR006773">
    <property type="entry name" value="Rpn13/ADRM1"/>
</dbReference>
<feature type="compositionally biased region" description="Low complexity" evidence="2">
    <location>
        <begin position="1"/>
        <end position="19"/>
    </location>
</feature>
<proteinExistence type="predicted"/>